<evidence type="ECO:0000313" key="2">
    <source>
        <dbReference type="EMBL" id="CQR24814.1"/>
    </source>
</evidence>
<feature type="transmembrane region" description="Helical" evidence="1">
    <location>
        <begin position="95"/>
        <end position="111"/>
    </location>
</feature>
<feature type="transmembrane region" description="Helical" evidence="1">
    <location>
        <begin position="63"/>
        <end position="83"/>
    </location>
</feature>
<dbReference type="InterPro" id="IPR054200">
    <property type="entry name" value="DUF6905"/>
</dbReference>
<keyword evidence="1" id="KW-1133">Transmembrane helix</keyword>
<dbReference type="Proteomes" id="UP000198604">
    <property type="component" value="Unassembled WGS sequence"/>
</dbReference>
<dbReference type="AlphaFoldDB" id="A0A0E4H559"/>
<keyword evidence="1" id="KW-0812">Transmembrane</keyword>
<keyword evidence="3" id="KW-1185">Reference proteome</keyword>
<name>A0A0E4H559_9STRE</name>
<gene>
    <name evidence="2" type="ORF">BN1356_01169</name>
</gene>
<evidence type="ECO:0000256" key="1">
    <source>
        <dbReference type="SAM" id="Phobius"/>
    </source>
</evidence>
<sequence length="112" mass="12006">MSASQVLTTILGGFLLPFIILLLWGRLVDRFGAWGGWLAAVIIIGPIWYLNHGMNHPLIVQQGPVFIDMGFATGLGVLTYGLCKGISFKSHRANLLAALLGGCLAGIILFIL</sequence>
<keyword evidence="1" id="KW-0472">Membrane</keyword>
<dbReference type="EMBL" id="CTEN01000002">
    <property type="protein sequence ID" value="CQR24814.1"/>
    <property type="molecule type" value="Genomic_DNA"/>
</dbReference>
<feature type="transmembrane region" description="Helical" evidence="1">
    <location>
        <begin position="31"/>
        <end position="51"/>
    </location>
</feature>
<dbReference type="Pfam" id="PF21846">
    <property type="entry name" value="DUF6905"/>
    <property type="match status" value="1"/>
</dbReference>
<dbReference type="STRING" id="1608583.BN1356_01169"/>
<evidence type="ECO:0000313" key="3">
    <source>
        <dbReference type="Proteomes" id="UP000198604"/>
    </source>
</evidence>
<protein>
    <submittedName>
        <fullName evidence="2">Membrane protein</fullName>
    </submittedName>
</protein>
<dbReference type="OrthoDB" id="1028168at2"/>
<feature type="transmembrane region" description="Helical" evidence="1">
    <location>
        <begin position="6"/>
        <end position="24"/>
    </location>
</feature>
<organism evidence="2 3">
    <name type="scientific">Streptococcus varani</name>
    <dbReference type="NCBI Taxonomy" id="1608583"/>
    <lineage>
        <taxon>Bacteria</taxon>
        <taxon>Bacillati</taxon>
        <taxon>Bacillota</taxon>
        <taxon>Bacilli</taxon>
        <taxon>Lactobacillales</taxon>
        <taxon>Streptococcaceae</taxon>
        <taxon>Streptococcus</taxon>
    </lineage>
</organism>
<proteinExistence type="predicted"/>
<dbReference type="RefSeq" id="WP_093650422.1">
    <property type="nucleotide sequence ID" value="NZ_CTEN01000002.1"/>
</dbReference>
<reference evidence="3" key="1">
    <citation type="submission" date="2015-03" db="EMBL/GenBank/DDBJ databases">
        <authorList>
            <person name="Urmite Genomes"/>
        </authorList>
    </citation>
    <scope>NUCLEOTIDE SEQUENCE [LARGE SCALE GENOMIC DNA]</scope>
    <source>
        <strain evidence="3">FF10</strain>
    </source>
</reference>
<accession>A0A0E4H559</accession>